<evidence type="ECO:0000313" key="3">
    <source>
        <dbReference type="Proteomes" id="UP000198656"/>
    </source>
</evidence>
<gene>
    <name evidence="2" type="ORF">SAMN05443529_103187</name>
</gene>
<keyword evidence="1" id="KW-0812">Transmembrane</keyword>
<organism evidence="2 3">
    <name type="scientific">Desulfosporosinus hippei DSM 8344</name>
    <dbReference type="NCBI Taxonomy" id="1121419"/>
    <lineage>
        <taxon>Bacteria</taxon>
        <taxon>Bacillati</taxon>
        <taxon>Bacillota</taxon>
        <taxon>Clostridia</taxon>
        <taxon>Eubacteriales</taxon>
        <taxon>Desulfitobacteriaceae</taxon>
        <taxon>Desulfosporosinus</taxon>
    </lineage>
</organism>
<sequence>MFKAIVEKTRKSTAFAIALVIITFYVIGIIARPFIH</sequence>
<dbReference type="AlphaFoldDB" id="A0A1G7UMQ0"/>
<evidence type="ECO:0000313" key="2">
    <source>
        <dbReference type="EMBL" id="SDG48638.1"/>
    </source>
</evidence>
<evidence type="ECO:0000256" key="1">
    <source>
        <dbReference type="SAM" id="Phobius"/>
    </source>
</evidence>
<protein>
    <submittedName>
        <fullName evidence="2">Uncharacterized protein</fullName>
    </submittedName>
</protein>
<feature type="transmembrane region" description="Helical" evidence="1">
    <location>
        <begin position="12"/>
        <end position="35"/>
    </location>
</feature>
<keyword evidence="1" id="KW-1133">Transmembrane helix</keyword>
<keyword evidence="3" id="KW-1185">Reference proteome</keyword>
<dbReference type="EMBL" id="FNCP01000003">
    <property type="protein sequence ID" value="SDG48638.1"/>
    <property type="molecule type" value="Genomic_DNA"/>
</dbReference>
<name>A0A1G7UMQ0_9FIRM</name>
<accession>A0A1G7UMQ0</accession>
<dbReference type="Proteomes" id="UP000198656">
    <property type="component" value="Unassembled WGS sequence"/>
</dbReference>
<proteinExistence type="predicted"/>
<keyword evidence="1" id="KW-0472">Membrane</keyword>
<reference evidence="3" key="1">
    <citation type="submission" date="2016-10" db="EMBL/GenBank/DDBJ databases">
        <authorList>
            <person name="Varghese N."/>
            <person name="Submissions S."/>
        </authorList>
    </citation>
    <scope>NUCLEOTIDE SEQUENCE [LARGE SCALE GENOMIC DNA]</scope>
    <source>
        <strain evidence="3">DSM 8344</strain>
    </source>
</reference>